<dbReference type="AlphaFoldDB" id="A0A9Q1DGY5"/>
<evidence type="ECO:0000256" key="1">
    <source>
        <dbReference type="ARBA" id="ARBA00004613"/>
    </source>
</evidence>
<reference evidence="7" key="1">
    <citation type="journal article" date="2023" name="Science">
        <title>Genome structures resolve the early diversification of teleost fishes.</title>
        <authorList>
            <person name="Parey E."/>
            <person name="Louis A."/>
            <person name="Montfort J."/>
            <person name="Bouchez O."/>
            <person name="Roques C."/>
            <person name="Iampietro C."/>
            <person name="Lluch J."/>
            <person name="Castinel A."/>
            <person name="Donnadieu C."/>
            <person name="Desvignes T."/>
            <person name="Floi Bucao C."/>
            <person name="Jouanno E."/>
            <person name="Wen M."/>
            <person name="Mejri S."/>
            <person name="Dirks R."/>
            <person name="Jansen H."/>
            <person name="Henkel C."/>
            <person name="Chen W.J."/>
            <person name="Zahm M."/>
            <person name="Cabau C."/>
            <person name="Klopp C."/>
            <person name="Thompson A.W."/>
            <person name="Robinson-Rechavi M."/>
            <person name="Braasch I."/>
            <person name="Lecointre G."/>
            <person name="Bobe J."/>
            <person name="Postlethwait J.H."/>
            <person name="Berthelot C."/>
            <person name="Roest Crollius H."/>
            <person name="Guiguen Y."/>
        </authorList>
    </citation>
    <scope>NUCLEOTIDE SEQUENCE</scope>
    <source>
        <strain evidence="7">Concon-B</strain>
    </source>
</reference>
<evidence type="ECO:0000313" key="7">
    <source>
        <dbReference type="EMBL" id="KAJ8269563.1"/>
    </source>
</evidence>
<dbReference type="InterPro" id="IPR009079">
    <property type="entry name" value="4_helix_cytokine-like_core"/>
</dbReference>
<dbReference type="Pfam" id="PF02024">
    <property type="entry name" value="Leptin"/>
    <property type="match status" value="1"/>
</dbReference>
<protein>
    <recommendedName>
        <fullName evidence="3">Leptin</fullName>
    </recommendedName>
    <alternativeName>
        <fullName evidence="5">Obesity factor</fullName>
    </alternativeName>
</protein>
<dbReference type="OrthoDB" id="9872512at2759"/>
<dbReference type="GO" id="GO:0005576">
    <property type="term" value="C:extracellular region"/>
    <property type="evidence" value="ECO:0007669"/>
    <property type="project" value="UniProtKB-SubCell"/>
</dbReference>
<feature type="signal peptide" evidence="6">
    <location>
        <begin position="1"/>
        <end position="21"/>
    </location>
</feature>
<accession>A0A9Q1DGY5</accession>
<proteinExistence type="inferred from homology"/>
<comment type="similarity">
    <text evidence="2">Belongs to the leptin family.</text>
</comment>
<keyword evidence="8" id="KW-1185">Reference proteome</keyword>
<name>A0A9Q1DGY5_CONCO</name>
<dbReference type="EMBL" id="JAFJMO010000008">
    <property type="protein sequence ID" value="KAJ8269563.1"/>
    <property type="molecule type" value="Genomic_DNA"/>
</dbReference>
<keyword evidence="6" id="KW-0732">Signal</keyword>
<evidence type="ECO:0000256" key="6">
    <source>
        <dbReference type="SAM" id="SignalP"/>
    </source>
</evidence>
<dbReference type="InterPro" id="IPR000065">
    <property type="entry name" value="Leptin"/>
</dbReference>
<comment type="subcellular location">
    <subcellularLocation>
        <location evidence="1">Secreted</location>
    </subcellularLocation>
</comment>
<evidence type="ECO:0000313" key="8">
    <source>
        <dbReference type="Proteomes" id="UP001152803"/>
    </source>
</evidence>
<evidence type="ECO:0000256" key="5">
    <source>
        <dbReference type="ARBA" id="ARBA00030981"/>
    </source>
</evidence>
<dbReference type="Proteomes" id="UP001152803">
    <property type="component" value="Unassembled WGS sequence"/>
</dbReference>
<evidence type="ECO:0000256" key="4">
    <source>
        <dbReference type="ARBA" id="ARBA00022525"/>
    </source>
</evidence>
<dbReference type="PANTHER" id="PTHR11724">
    <property type="entry name" value="LEPTIN"/>
    <property type="match status" value="1"/>
</dbReference>
<evidence type="ECO:0000256" key="2">
    <source>
        <dbReference type="ARBA" id="ARBA00005834"/>
    </source>
</evidence>
<dbReference type="GO" id="GO:0005179">
    <property type="term" value="F:hormone activity"/>
    <property type="evidence" value="ECO:0007669"/>
    <property type="project" value="InterPro"/>
</dbReference>
<sequence>MHHFITLRCSYLLFLLTTGNSAPSPVDSMKNNFKLLADTTLIRIKKLINEFQISPNIVISDVDYIPNTTLEKPLVLCSVTEKLNTFQLIFPKLPLDGMSQIQSDVVGLLDITKRLANSCRCPEKKPMSDARLDASLKDNAAFHLLIANIALTRLQELLRKLISNLDQLKNC</sequence>
<evidence type="ECO:0000256" key="3">
    <source>
        <dbReference type="ARBA" id="ARBA00021421"/>
    </source>
</evidence>
<dbReference type="SUPFAM" id="SSF47266">
    <property type="entry name" value="4-helical cytokines"/>
    <property type="match status" value="1"/>
</dbReference>
<feature type="chain" id="PRO_5040498063" description="Leptin" evidence="6">
    <location>
        <begin position="22"/>
        <end position="171"/>
    </location>
</feature>
<dbReference type="PANTHER" id="PTHR11724:SF1">
    <property type="entry name" value="LEPTIN"/>
    <property type="match status" value="1"/>
</dbReference>
<comment type="caution">
    <text evidence="7">The sequence shown here is derived from an EMBL/GenBank/DDBJ whole genome shotgun (WGS) entry which is preliminary data.</text>
</comment>
<gene>
    <name evidence="7" type="ORF">COCON_G00121700</name>
</gene>
<dbReference type="Gene3D" id="1.20.1250.10">
    <property type="match status" value="1"/>
</dbReference>
<organism evidence="7 8">
    <name type="scientific">Conger conger</name>
    <name type="common">Conger eel</name>
    <name type="synonym">Muraena conger</name>
    <dbReference type="NCBI Taxonomy" id="82655"/>
    <lineage>
        <taxon>Eukaryota</taxon>
        <taxon>Metazoa</taxon>
        <taxon>Chordata</taxon>
        <taxon>Craniata</taxon>
        <taxon>Vertebrata</taxon>
        <taxon>Euteleostomi</taxon>
        <taxon>Actinopterygii</taxon>
        <taxon>Neopterygii</taxon>
        <taxon>Teleostei</taxon>
        <taxon>Anguilliformes</taxon>
        <taxon>Congridae</taxon>
        <taxon>Conger</taxon>
    </lineage>
</organism>
<keyword evidence="4" id="KW-0964">Secreted</keyword>